<keyword evidence="3" id="KW-1185">Reference proteome</keyword>
<reference evidence="2 3" key="1">
    <citation type="submission" date="2016-10" db="EMBL/GenBank/DDBJ databases">
        <authorList>
            <person name="de Groot N.N."/>
        </authorList>
    </citation>
    <scope>NUCLEOTIDE SEQUENCE [LARGE SCALE GENOMIC DNA]</scope>
    <source>
        <strain evidence="2 3">IBRC-M 10445</strain>
    </source>
</reference>
<name>A0A1I3XQ60_9GAMM</name>
<evidence type="ECO:0000313" key="2">
    <source>
        <dbReference type="EMBL" id="SFK21672.1"/>
    </source>
</evidence>
<proteinExistence type="predicted"/>
<dbReference type="AlphaFoldDB" id="A0A1I3XQ60"/>
<feature type="region of interest" description="Disordered" evidence="1">
    <location>
        <begin position="70"/>
        <end position="106"/>
    </location>
</feature>
<organism evidence="2 3">
    <name type="scientific">Marinobacter persicus</name>
    <dbReference type="NCBI Taxonomy" id="930118"/>
    <lineage>
        <taxon>Bacteria</taxon>
        <taxon>Pseudomonadati</taxon>
        <taxon>Pseudomonadota</taxon>
        <taxon>Gammaproteobacteria</taxon>
        <taxon>Pseudomonadales</taxon>
        <taxon>Marinobacteraceae</taxon>
        <taxon>Marinobacter</taxon>
    </lineage>
</organism>
<evidence type="ECO:0000313" key="3">
    <source>
        <dbReference type="Proteomes" id="UP000199445"/>
    </source>
</evidence>
<dbReference type="Proteomes" id="UP000199445">
    <property type="component" value="Unassembled WGS sequence"/>
</dbReference>
<evidence type="ECO:0000256" key="1">
    <source>
        <dbReference type="SAM" id="MobiDB-lite"/>
    </source>
</evidence>
<feature type="compositionally biased region" description="Low complexity" evidence="1">
    <location>
        <begin position="75"/>
        <end position="96"/>
    </location>
</feature>
<dbReference type="EMBL" id="FOSC01000012">
    <property type="protein sequence ID" value="SFK21672.1"/>
    <property type="molecule type" value="Genomic_DNA"/>
</dbReference>
<protein>
    <submittedName>
        <fullName evidence="2">Uncharacterized protein</fullName>
    </submittedName>
</protein>
<gene>
    <name evidence="2" type="ORF">SAMN05216429_11282</name>
</gene>
<accession>A0A1I3XQ60</accession>
<sequence length="106" mass="11928">MGVTKLWIDVLMRNVDNEIVGMVGTGMNLDDFLQDIVDIGQDGITTLFVDYNGAIQLYRDRWRFSWPPGRRRHPVPGGTLAESGRSSLRPSRSLGRGRIRGYPLPV</sequence>